<feature type="compositionally biased region" description="Basic and acidic residues" evidence="1">
    <location>
        <begin position="181"/>
        <end position="204"/>
    </location>
</feature>
<feature type="region of interest" description="Disordered" evidence="1">
    <location>
        <begin position="31"/>
        <end position="62"/>
    </location>
</feature>
<dbReference type="AlphaFoldDB" id="A0A448Z7X4"/>
<accession>A0A448Z7X4</accession>
<evidence type="ECO:0000256" key="2">
    <source>
        <dbReference type="SAM" id="SignalP"/>
    </source>
</evidence>
<name>A0A448Z7X4_9STRA</name>
<evidence type="ECO:0000256" key="1">
    <source>
        <dbReference type="SAM" id="MobiDB-lite"/>
    </source>
</evidence>
<gene>
    <name evidence="3" type="ORF">PSNMU_V1.4_AUG-EV-PASAV3_0049400</name>
</gene>
<proteinExistence type="predicted"/>
<evidence type="ECO:0008006" key="5">
    <source>
        <dbReference type="Google" id="ProtNLM"/>
    </source>
</evidence>
<sequence length="263" mass="27287">MMQMPVAAVMATVLVLLASSDPSAILRTDAFGTGRPVQRHRHRHETNRLPATHASTAGGNPRCRGVPGTKALAQSSTALGAGLFGGIFGGGGGGSAPTGGDEHGNGAVLAEYGVGLPGGDNALLQQKLESLSSFVTKEWAGLFASGGITLTTPVKVSRSGGPAGEGGAVCRLVFEKVDTGYGDKDKDDGNENENTTKNEKKEQAKQGGVEVSVLPPGEGRTTATVRVTRCEMDGNTMVKEMSEERILRELRDAIAVWEKESAL</sequence>
<protein>
    <recommendedName>
        <fullName evidence="5">COMM domain-containing protein</fullName>
    </recommendedName>
</protein>
<feature type="region of interest" description="Disordered" evidence="1">
    <location>
        <begin position="181"/>
        <end position="219"/>
    </location>
</feature>
<dbReference type="EMBL" id="CAACVS010000155">
    <property type="protein sequence ID" value="VEU38126.1"/>
    <property type="molecule type" value="Genomic_DNA"/>
</dbReference>
<evidence type="ECO:0000313" key="3">
    <source>
        <dbReference type="EMBL" id="VEU38126.1"/>
    </source>
</evidence>
<keyword evidence="2" id="KW-0732">Signal</keyword>
<evidence type="ECO:0000313" key="4">
    <source>
        <dbReference type="Proteomes" id="UP000291116"/>
    </source>
</evidence>
<feature type="chain" id="PRO_5019518721" description="COMM domain-containing protein" evidence="2">
    <location>
        <begin position="21"/>
        <end position="263"/>
    </location>
</feature>
<feature type="signal peptide" evidence="2">
    <location>
        <begin position="1"/>
        <end position="20"/>
    </location>
</feature>
<keyword evidence="4" id="KW-1185">Reference proteome</keyword>
<organism evidence="3 4">
    <name type="scientific">Pseudo-nitzschia multistriata</name>
    <dbReference type="NCBI Taxonomy" id="183589"/>
    <lineage>
        <taxon>Eukaryota</taxon>
        <taxon>Sar</taxon>
        <taxon>Stramenopiles</taxon>
        <taxon>Ochrophyta</taxon>
        <taxon>Bacillariophyta</taxon>
        <taxon>Bacillariophyceae</taxon>
        <taxon>Bacillariophycidae</taxon>
        <taxon>Bacillariales</taxon>
        <taxon>Bacillariaceae</taxon>
        <taxon>Pseudo-nitzschia</taxon>
    </lineage>
</organism>
<reference evidence="3 4" key="1">
    <citation type="submission" date="2019-01" db="EMBL/GenBank/DDBJ databases">
        <authorList>
            <person name="Ferrante I. M."/>
        </authorList>
    </citation>
    <scope>NUCLEOTIDE SEQUENCE [LARGE SCALE GENOMIC DNA]</scope>
    <source>
        <strain evidence="3 4">B856</strain>
    </source>
</reference>
<dbReference type="OrthoDB" id="48443at2759"/>
<dbReference type="Proteomes" id="UP000291116">
    <property type="component" value="Unassembled WGS sequence"/>
</dbReference>